<comment type="subcellular location">
    <subcellularLocation>
        <location evidence="1">Cytoplasm</location>
    </subcellularLocation>
</comment>
<keyword evidence="4" id="KW-0597">Phosphoprotein</keyword>
<feature type="region of interest" description="Disordered" evidence="5">
    <location>
        <begin position="95"/>
        <end position="126"/>
    </location>
</feature>
<evidence type="ECO:0000313" key="6">
    <source>
        <dbReference type="Proteomes" id="UP000095283"/>
    </source>
</evidence>
<keyword evidence="3" id="KW-0963">Cytoplasm</keyword>
<organism evidence="6 7">
    <name type="scientific">Heterorhabditis bacteriophora</name>
    <name type="common">Entomopathogenic nematode worm</name>
    <dbReference type="NCBI Taxonomy" id="37862"/>
    <lineage>
        <taxon>Eukaryota</taxon>
        <taxon>Metazoa</taxon>
        <taxon>Ecdysozoa</taxon>
        <taxon>Nematoda</taxon>
        <taxon>Chromadorea</taxon>
        <taxon>Rhabditida</taxon>
        <taxon>Rhabditina</taxon>
        <taxon>Rhabditomorpha</taxon>
        <taxon>Strongyloidea</taxon>
        <taxon>Heterorhabditidae</taxon>
        <taxon>Heterorhabditis</taxon>
    </lineage>
</organism>
<evidence type="ECO:0000256" key="1">
    <source>
        <dbReference type="ARBA" id="ARBA00004496"/>
    </source>
</evidence>
<sequence length="162" mass="18412">MQRQMREMDRFMNSMIDPMFGMGVPRMGMIEVSFTDDIYGGQIPSRSRQVAHPFDPFGGFGFGGIFSAMGQLREHAMNDPNSHVYSHSTVMSVGEDGRPRVVENSMRKSGDVKETRRSLRDGDREEMSIGHIIGDRSHVIEKKRDKDGNVRKQQKFVNLDEG</sequence>
<name>A0A1I7XA62_HETBA</name>
<keyword evidence="6" id="KW-1185">Reference proteome</keyword>
<evidence type="ECO:0000256" key="4">
    <source>
        <dbReference type="ARBA" id="ARBA00022553"/>
    </source>
</evidence>
<feature type="compositionally biased region" description="Basic and acidic residues" evidence="5">
    <location>
        <begin position="139"/>
        <end position="150"/>
    </location>
</feature>
<evidence type="ECO:0000256" key="2">
    <source>
        <dbReference type="ARBA" id="ARBA00008332"/>
    </source>
</evidence>
<reference evidence="7" key="1">
    <citation type="submission" date="2016-11" db="UniProtKB">
        <authorList>
            <consortium name="WormBaseParasite"/>
        </authorList>
    </citation>
    <scope>IDENTIFICATION</scope>
</reference>
<dbReference type="AlphaFoldDB" id="A0A1I7XA62"/>
<evidence type="ECO:0000256" key="5">
    <source>
        <dbReference type="SAM" id="MobiDB-lite"/>
    </source>
</evidence>
<dbReference type="InterPro" id="IPR019376">
    <property type="entry name" value="Myeloid_leukemia_factor"/>
</dbReference>
<evidence type="ECO:0000313" key="7">
    <source>
        <dbReference type="WBParaSite" id="Hba_14330"/>
    </source>
</evidence>
<dbReference type="Proteomes" id="UP000095283">
    <property type="component" value="Unplaced"/>
</dbReference>
<protein>
    <submittedName>
        <fullName evidence="7">Myeloid leukemia factor</fullName>
    </submittedName>
</protein>
<accession>A0A1I7XA62</accession>
<dbReference type="GO" id="GO:0005737">
    <property type="term" value="C:cytoplasm"/>
    <property type="evidence" value="ECO:0007669"/>
    <property type="project" value="UniProtKB-SubCell"/>
</dbReference>
<dbReference type="WBParaSite" id="Hba_14330">
    <property type="protein sequence ID" value="Hba_14330"/>
    <property type="gene ID" value="Hba_14330"/>
</dbReference>
<dbReference type="PANTHER" id="PTHR13105">
    <property type="entry name" value="MYELOID LEUKEMIA FACTOR"/>
    <property type="match status" value="1"/>
</dbReference>
<dbReference type="Pfam" id="PF10248">
    <property type="entry name" value="Mlf1IP"/>
    <property type="match status" value="1"/>
</dbReference>
<feature type="region of interest" description="Disordered" evidence="5">
    <location>
        <begin position="139"/>
        <end position="162"/>
    </location>
</feature>
<evidence type="ECO:0000256" key="3">
    <source>
        <dbReference type="ARBA" id="ARBA00022490"/>
    </source>
</evidence>
<proteinExistence type="inferred from homology"/>
<comment type="similarity">
    <text evidence="2">Belongs to the MLF family.</text>
</comment>